<sequence length="308" mass="33994">MTFSGSLHVYPRSIQRLSALAFGLALLLISQTAIAHPGSLWGIDLSSVVALRDQARIAAYRSAGAPGERLNRVSTIVLDPGHGGDNSGAIGVAGIREKHLTLELAYHLREAIQERYPDVRVVMTRYWDTSLSLPERVHLANLAQADVFLSLHYNAAVHNRAVGYETFYLRPQDVTPEPAPVEEHTDHHDASPIEGARLVGQHDDDLVFIQRDLIRAHQHELSARLAHSVQNGFRGHLDSIDRGVKQANFGVLRGAHMPAVVVEAGFLTHPDEGSRLIERAHRQRVVNALLDAIVNFDAELEHVLDDQP</sequence>
<dbReference type="PANTHER" id="PTHR30404:SF0">
    <property type="entry name" value="N-ACETYLMURAMOYL-L-ALANINE AMIDASE AMIC"/>
    <property type="match status" value="1"/>
</dbReference>
<feature type="domain" description="MurNAc-LAA" evidence="2">
    <location>
        <begin position="137"/>
        <end position="294"/>
    </location>
</feature>
<dbReference type="CDD" id="cd02696">
    <property type="entry name" value="MurNAc-LAA"/>
    <property type="match status" value="1"/>
</dbReference>
<dbReference type="Pfam" id="PF01520">
    <property type="entry name" value="Amidase_3"/>
    <property type="match status" value="1"/>
</dbReference>
<protein>
    <submittedName>
        <fullName evidence="3">N-acetylmuramoyl-L-alanine amidase</fullName>
    </submittedName>
</protein>
<dbReference type="PANTHER" id="PTHR30404">
    <property type="entry name" value="N-ACETYLMURAMOYL-L-ALANINE AMIDASE"/>
    <property type="match status" value="1"/>
</dbReference>
<evidence type="ECO:0000259" key="2">
    <source>
        <dbReference type="SMART" id="SM00646"/>
    </source>
</evidence>
<proteinExistence type="predicted"/>
<dbReference type="SUPFAM" id="SSF53187">
    <property type="entry name" value="Zn-dependent exopeptidases"/>
    <property type="match status" value="1"/>
</dbReference>
<evidence type="ECO:0000313" key="4">
    <source>
        <dbReference type="Proteomes" id="UP000282926"/>
    </source>
</evidence>
<keyword evidence="1" id="KW-0378">Hydrolase</keyword>
<evidence type="ECO:0000256" key="1">
    <source>
        <dbReference type="ARBA" id="ARBA00022801"/>
    </source>
</evidence>
<dbReference type="InterPro" id="IPR002508">
    <property type="entry name" value="MurNAc-LAA_cat"/>
</dbReference>
<dbReference type="EMBL" id="SADD01000006">
    <property type="protein sequence ID" value="RVU43662.1"/>
    <property type="molecule type" value="Genomic_DNA"/>
</dbReference>
<name>A0ABY0CS65_9DELT</name>
<comment type="caution">
    <text evidence="3">The sequence shown here is derived from an EMBL/GenBank/DDBJ whole genome shotgun (WGS) entry which is preliminary data.</text>
</comment>
<dbReference type="SMART" id="SM00646">
    <property type="entry name" value="Ami_3"/>
    <property type="match status" value="1"/>
</dbReference>
<gene>
    <name evidence="3" type="ORF">EA187_12615</name>
</gene>
<dbReference type="Gene3D" id="3.40.630.40">
    <property type="entry name" value="Zn-dependent exopeptidases"/>
    <property type="match status" value="1"/>
</dbReference>
<evidence type="ECO:0000313" key="3">
    <source>
        <dbReference type="EMBL" id="RVU43662.1"/>
    </source>
</evidence>
<dbReference type="Proteomes" id="UP000282926">
    <property type="component" value="Unassembled WGS sequence"/>
</dbReference>
<keyword evidence="4" id="KW-1185">Reference proteome</keyword>
<accession>A0ABY0CS65</accession>
<organism evidence="3 4">
    <name type="scientific">Lujinxingia sediminis</name>
    <dbReference type="NCBI Taxonomy" id="2480984"/>
    <lineage>
        <taxon>Bacteria</taxon>
        <taxon>Deltaproteobacteria</taxon>
        <taxon>Bradymonadales</taxon>
        <taxon>Lujinxingiaceae</taxon>
        <taxon>Lujinxingia</taxon>
    </lineage>
</organism>
<dbReference type="InterPro" id="IPR050695">
    <property type="entry name" value="N-acetylmuramoyl_amidase_3"/>
</dbReference>
<reference evidence="3 4" key="1">
    <citation type="submission" date="2019-01" db="EMBL/GenBank/DDBJ databases">
        <title>Lujinxingia litoralis gen. nov., sp. nov. and Lujinxingia sediminis gen. nov., sp. nov., new members in the order Bradymonadales, isolated from coastal sediment.</title>
        <authorList>
            <person name="Li C.-M."/>
        </authorList>
    </citation>
    <scope>NUCLEOTIDE SEQUENCE [LARGE SCALE GENOMIC DNA]</scope>
    <source>
        <strain evidence="3 4">SEH01</strain>
    </source>
</reference>